<evidence type="ECO:0000256" key="7">
    <source>
        <dbReference type="ARBA" id="ARBA00023065"/>
    </source>
</evidence>
<feature type="transmembrane region" description="Helical" evidence="9">
    <location>
        <begin position="467"/>
        <end position="487"/>
    </location>
</feature>
<dbReference type="PANTHER" id="PTHR32024">
    <property type="entry name" value="TRK SYSTEM POTASSIUM UPTAKE PROTEIN TRKG-RELATED"/>
    <property type="match status" value="1"/>
</dbReference>
<keyword evidence="4" id="KW-1003">Cell membrane</keyword>
<evidence type="ECO:0000256" key="8">
    <source>
        <dbReference type="ARBA" id="ARBA00023136"/>
    </source>
</evidence>
<dbReference type="Proteomes" id="UP000019591">
    <property type="component" value="Chromosome"/>
</dbReference>
<name>W8TLW2_PEPAC</name>
<evidence type="ECO:0000256" key="2">
    <source>
        <dbReference type="ARBA" id="ARBA00009137"/>
    </source>
</evidence>
<dbReference type="PATRIC" id="fig|1286171.3.peg.1825"/>
<protein>
    <submittedName>
        <fullName evidence="10">Trk-type K+ transport system, membrane component</fullName>
    </submittedName>
</protein>
<dbReference type="GO" id="GO:0005886">
    <property type="term" value="C:plasma membrane"/>
    <property type="evidence" value="ECO:0007669"/>
    <property type="project" value="UniProtKB-SubCell"/>
</dbReference>
<feature type="transmembrane region" description="Helical" evidence="9">
    <location>
        <begin position="276"/>
        <end position="294"/>
    </location>
</feature>
<keyword evidence="8 9" id="KW-0472">Membrane</keyword>
<dbReference type="GO" id="GO:0030001">
    <property type="term" value="P:metal ion transport"/>
    <property type="evidence" value="ECO:0007669"/>
    <property type="project" value="UniProtKB-ARBA"/>
</dbReference>
<feature type="transmembrane region" description="Helical" evidence="9">
    <location>
        <begin position="306"/>
        <end position="326"/>
    </location>
</feature>
<dbReference type="PANTHER" id="PTHR32024:SF2">
    <property type="entry name" value="TRK SYSTEM POTASSIUM UPTAKE PROTEIN TRKG-RELATED"/>
    <property type="match status" value="1"/>
</dbReference>
<dbReference type="HOGENOM" id="CLU_030708_0_2_9"/>
<dbReference type="AlphaFoldDB" id="W8TLW2"/>
<feature type="transmembrane region" description="Helical" evidence="9">
    <location>
        <begin position="82"/>
        <end position="103"/>
    </location>
</feature>
<evidence type="ECO:0000256" key="9">
    <source>
        <dbReference type="SAM" id="Phobius"/>
    </source>
</evidence>
<evidence type="ECO:0000313" key="11">
    <source>
        <dbReference type="Proteomes" id="UP000019591"/>
    </source>
</evidence>
<feature type="transmembrane region" description="Helical" evidence="9">
    <location>
        <begin position="49"/>
        <end position="70"/>
    </location>
</feature>
<dbReference type="GO" id="GO:0008324">
    <property type="term" value="F:monoatomic cation transmembrane transporter activity"/>
    <property type="evidence" value="ECO:0007669"/>
    <property type="project" value="InterPro"/>
</dbReference>
<dbReference type="eggNOG" id="COG0168">
    <property type="taxonomic scope" value="Bacteria"/>
</dbReference>
<feature type="transmembrane region" description="Helical" evidence="9">
    <location>
        <begin position="333"/>
        <end position="356"/>
    </location>
</feature>
<comment type="similarity">
    <text evidence="2">Belongs to the TrkH potassium transport family.</text>
</comment>
<dbReference type="RefSeq" id="WP_201770166.1">
    <property type="nucleotide sequence ID" value="NZ_CP007452.1"/>
</dbReference>
<keyword evidence="7" id="KW-0406">Ion transport</keyword>
<evidence type="ECO:0000256" key="1">
    <source>
        <dbReference type="ARBA" id="ARBA00004651"/>
    </source>
</evidence>
<keyword evidence="5 9" id="KW-0812">Transmembrane</keyword>
<sequence length="493" mass="54426">MIDLTYSDVMQQRRRLIWGYAGKILMGSSLIYLLPLLLIPFYPEESANAAGFLIPAALALIIGFIFNSKGDGKDEILTTKEGGVIVIITWSLTVLISGLPFMISGGMNFTQAIFESVSGWTTTGLSVVADVKNTSKLLLLWRSITQFLGGAGLAVIMISAIIGPHGFGFYSAEGREDVVPNVVKSAKSIMIIYISYYIIGAAFYIEAGMPFFEAINHSACAIATGGFTTRPGSIGSYDSKRIELITIMLMLLGNINFGTHYMLVKGEARRFFKLGEIRLLAFILSLFIPLVFLFSTSRIYNSAEMAARASFFELISALTGTGYTIVDYNRWDDFGILVVIMLMIIGGGTCSTSGGIKQYRVLLLFKALYWSMRRYFAPKNEIRHEYIERAEGQYEISSEHIVSTACFAIMYMSVYIAGIIVFVINGYSLRDSMFEFASAIGTVGFSIGITSPSAPGIILWTEIAGMFLGRLEFFVVFFGFINLVKLLRVQKRA</sequence>
<feature type="transmembrane region" description="Helical" evidence="9">
    <location>
        <begin position="188"/>
        <end position="205"/>
    </location>
</feature>
<dbReference type="EMBL" id="CP007452">
    <property type="protein sequence ID" value="AHM57157.1"/>
    <property type="molecule type" value="Genomic_DNA"/>
</dbReference>
<reference evidence="10 11" key="1">
    <citation type="journal article" date="2014" name="Genome Announc.">
        <title>Complete Genome Sequence of Amino Acid-Utilizing Eubacterium acidaminophilum al-2 (DSM 3953).</title>
        <authorList>
            <person name="Poehlein A."/>
            <person name="Andreesen J.R."/>
            <person name="Daniel R."/>
        </authorList>
    </citation>
    <scope>NUCLEOTIDE SEQUENCE [LARGE SCALE GENOMIC DNA]</scope>
    <source>
        <strain evidence="10 11">DSM 3953</strain>
    </source>
</reference>
<feature type="transmembrane region" description="Helical" evidence="9">
    <location>
        <begin position="147"/>
        <end position="167"/>
    </location>
</feature>
<keyword evidence="3" id="KW-0813">Transport</keyword>
<accession>W8TLW2</accession>
<keyword evidence="11" id="KW-1185">Reference proteome</keyword>
<feature type="transmembrane region" description="Helical" evidence="9">
    <location>
        <begin position="401"/>
        <end position="424"/>
    </location>
</feature>
<feature type="transmembrane region" description="Helical" evidence="9">
    <location>
        <begin position="436"/>
        <end position="461"/>
    </location>
</feature>
<evidence type="ECO:0000256" key="5">
    <source>
        <dbReference type="ARBA" id="ARBA00022692"/>
    </source>
</evidence>
<evidence type="ECO:0000256" key="6">
    <source>
        <dbReference type="ARBA" id="ARBA00022989"/>
    </source>
</evidence>
<dbReference type="STRING" id="1286171.EAL2_c18760"/>
<dbReference type="InterPro" id="IPR003445">
    <property type="entry name" value="Cat_transpt"/>
</dbReference>
<organism evidence="10 11">
    <name type="scientific">Peptoclostridium acidaminophilum DSM 3953</name>
    <dbReference type="NCBI Taxonomy" id="1286171"/>
    <lineage>
        <taxon>Bacteria</taxon>
        <taxon>Bacillati</taxon>
        <taxon>Bacillota</taxon>
        <taxon>Clostridia</taxon>
        <taxon>Peptostreptococcales</taxon>
        <taxon>Peptoclostridiaceae</taxon>
        <taxon>Peptoclostridium</taxon>
    </lineage>
</organism>
<dbReference type="KEGG" id="eac:EAL2_c18760"/>
<comment type="subcellular location">
    <subcellularLocation>
        <location evidence="1">Cell membrane</location>
        <topology evidence="1">Multi-pass membrane protein</topology>
    </subcellularLocation>
</comment>
<feature type="transmembrane region" description="Helical" evidence="9">
    <location>
        <begin position="244"/>
        <end position="264"/>
    </location>
</feature>
<dbReference type="Pfam" id="PF02386">
    <property type="entry name" value="TrkH"/>
    <property type="match status" value="1"/>
</dbReference>
<proteinExistence type="inferred from homology"/>
<evidence type="ECO:0000313" key="10">
    <source>
        <dbReference type="EMBL" id="AHM57157.1"/>
    </source>
</evidence>
<evidence type="ECO:0000256" key="4">
    <source>
        <dbReference type="ARBA" id="ARBA00022475"/>
    </source>
</evidence>
<keyword evidence="6 9" id="KW-1133">Transmembrane helix</keyword>
<gene>
    <name evidence="10" type="ORF">EAL2_c18760</name>
</gene>
<evidence type="ECO:0000256" key="3">
    <source>
        <dbReference type="ARBA" id="ARBA00022448"/>
    </source>
</evidence>
<feature type="transmembrane region" description="Helical" evidence="9">
    <location>
        <begin position="20"/>
        <end position="43"/>
    </location>
</feature>